<keyword evidence="1" id="KW-0732">Signal</keyword>
<name>A0AAP0CBS4_9ASTR</name>
<dbReference type="AlphaFoldDB" id="A0AAP0CBS4"/>
<dbReference type="GO" id="GO:0010082">
    <property type="term" value="P:regulation of root meristem growth"/>
    <property type="evidence" value="ECO:0007669"/>
    <property type="project" value="InterPro"/>
</dbReference>
<feature type="signal peptide" evidence="1">
    <location>
        <begin position="1"/>
        <end position="17"/>
    </location>
</feature>
<sequence>MSLRFVVITSLLLLAIASTLFTSFHCKGGKTVGIVAASDEQVRPKNVVYAVAAAAATRNMMSLRSRKMIVDKTNILDKNLMAARGTNHHASFRRITLSGNKNVNFVAFTQDYHSPRHHPPKNN</sequence>
<dbReference type="GO" id="GO:0030154">
    <property type="term" value="P:cell differentiation"/>
    <property type="evidence" value="ECO:0007669"/>
    <property type="project" value="TreeGrafter"/>
</dbReference>
<dbReference type="GO" id="GO:0008284">
    <property type="term" value="P:positive regulation of cell population proliferation"/>
    <property type="evidence" value="ECO:0007669"/>
    <property type="project" value="TreeGrafter"/>
</dbReference>
<evidence type="ECO:0000313" key="3">
    <source>
        <dbReference type="Proteomes" id="UP001408789"/>
    </source>
</evidence>
<dbReference type="InterPro" id="IPR038804">
    <property type="entry name" value="RGF3"/>
</dbReference>
<dbReference type="Proteomes" id="UP001408789">
    <property type="component" value="Unassembled WGS sequence"/>
</dbReference>
<feature type="chain" id="PRO_5043044658" evidence="1">
    <location>
        <begin position="18"/>
        <end position="123"/>
    </location>
</feature>
<protein>
    <submittedName>
        <fullName evidence="2">Uncharacterized protein</fullName>
    </submittedName>
</protein>
<comment type="caution">
    <text evidence="2">The sequence shown here is derived from an EMBL/GenBank/DDBJ whole genome shotgun (WGS) entry which is preliminary data.</text>
</comment>
<accession>A0AAP0CBS4</accession>
<keyword evidence="3" id="KW-1185">Reference proteome</keyword>
<dbReference type="GO" id="GO:0008083">
    <property type="term" value="F:growth factor activity"/>
    <property type="evidence" value="ECO:0007669"/>
    <property type="project" value="InterPro"/>
</dbReference>
<dbReference type="PANTHER" id="PTHR36313">
    <property type="entry name" value="ROOT MERISTEM GROWTH FACTOR 2"/>
    <property type="match status" value="1"/>
</dbReference>
<proteinExistence type="predicted"/>
<dbReference type="GO" id="GO:0010628">
    <property type="term" value="P:positive regulation of gene expression"/>
    <property type="evidence" value="ECO:0007669"/>
    <property type="project" value="TreeGrafter"/>
</dbReference>
<evidence type="ECO:0000256" key="1">
    <source>
        <dbReference type="SAM" id="SignalP"/>
    </source>
</evidence>
<dbReference type="PANTHER" id="PTHR36313:SF1">
    <property type="entry name" value="PROTEIN GOLVEN 11-RELATED"/>
    <property type="match status" value="1"/>
</dbReference>
<dbReference type="GO" id="GO:0005615">
    <property type="term" value="C:extracellular space"/>
    <property type="evidence" value="ECO:0007669"/>
    <property type="project" value="TreeGrafter"/>
</dbReference>
<evidence type="ECO:0000313" key="2">
    <source>
        <dbReference type="EMBL" id="KAK9051152.1"/>
    </source>
</evidence>
<organism evidence="2 3">
    <name type="scientific">Deinandra increscens subsp. villosa</name>
    <dbReference type="NCBI Taxonomy" id="3103831"/>
    <lineage>
        <taxon>Eukaryota</taxon>
        <taxon>Viridiplantae</taxon>
        <taxon>Streptophyta</taxon>
        <taxon>Embryophyta</taxon>
        <taxon>Tracheophyta</taxon>
        <taxon>Spermatophyta</taxon>
        <taxon>Magnoliopsida</taxon>
        <taxon>eudicotyledons</taxon>
        <taxon>Gunneridae</taxon>
        <taxon>Pentapetalae</taxon>
        <taxon>asterids</taxon>
        <taxon>campanulids</taxon>
        <taxon>Asterales</taxon>
        <taxon>Asteraceae</taxon>
        <taxon>Asteroideae</taxon>
        <taxon>Heliantheae alliance</taxon>
        <taxon>Madieae</taxon>
        <taxon>Madiinae</taxon>
        <taxon>Deinandra</taxon>
    </lineage>
</organism>
<gene>
    <name evidence="2" type="ORF">SSX86_027778</name>
</gene>
<reference evidence="2 3" key="1">
    <citation type="submission" date="2024-04" db="EMBL/GenBank/DDBJ databases">
        <title>The reference genome of an endangered Asteraceae, Deinandra increscens subsp. villosa, native to the Central Coast of California.</title>
        <authorList>
            <person name="Guilliams M."/>
            <person name="Hasenstab-Lehman K."/>
            <person name="Meyer R."/>
            <person name="Mcevoy S."/>
        </authorList>
    </citation>
    <scope>NUCLEOTIDE SEQUENCE [LARGE SCALE GENOMIC DNA]</scope>
    <source>
        <tissue evidence="2">Leaf</tissue>
    </source>
</reference>
<dbReference type="EMBL" id="JBCNJP010000027">
    <property type="protein sequence ID" value="KAK9051152.1"/>
    <property type="molecule type" value="Genomic_DNA"/>
</dbReference>